<dbReference type="PROSITE" id="PS51898">
    <property type="entry name" value="TYR_RECOMBINASE"/>
    <property type="match status" value="1"/>
</dbReference>
<dbReference type="RefSeq" id="WP_277583805.1">
    <property type="nucleotide sequence ID" value="NZ_JAPPUW010000005.1"/>
</dbReference>
<evidence type="ECO:0000259" key="2">
    <source>
        <dbReference type="PROSITE" id="PS51898"/>
    </source>
</evidence>
<dbReference type="GO" id="GO:0006310">
    <property type="term" value="P:DNA recombination"/>
    <property type="evidence" value="ECO:0007669"/>
    <property type="project" value="UniProtKB-KW"/>
</dbReference>
<sequence>MAHPWLKELPRTSEYVFPITVAYLRKAWKRICKAAGIATEGDDRLRIHDLRHEAISRVAEAGSLLPGGISLIDLQAFSGHQDTRMLLRYTHLTPGGLAKRLDAAFKDQEQVTFHHGRRRLTKDAKVTMAELVAAPLIKPGVTAAPSRSPG</sequence>
<dbReference type="InterPro" id="IPR011010">
    <property type="entry name" value="DNA_brk_join_enz"/>
</dbReference>
<dbReference type="SUPFAM" id="SSF56349">
    <property type="entry name" value="DNA breaking-rejoining enzymes"/>
    <property type="match status" value="1"/>
</dbReference>
<dbReference type="EMBL" id="SGUG01000009">
    <property type="protein sequence ID" value="MDG0862432.1"/>
    <property type="molecule type" value="Genomic_DNA"/>
</dbReference>
<evidence type="ECO:0000256" key="1">
    <source>
        <dbReference type="ARBA" id="ARBA00023172"/>
    </source>
</evidence>
<evidence type="ECO:0000313" key="3">
    <source>
        <dbReference type="EMBL" id="MDG0862432.1"/>
    </source>
</evidence>
<organism evidence="3 4">
    <name type="scientific">Pelomonas aquatica</name>
    <dbReference type="NCBI Taxonomy" id="431058"/>
    <lineage>
        <taxon>Bacteria</taxon>
        <taxon>Pseudomonadati</taxon>
        <taxon>Pseudomonadota</taxon>
        <taxon>Betaproteobacteria</taxon>
        <taxon>Burkholderiales</taxon>
        <taxon>Sphaerotilaceae</taxon>
        <taxon>Roseateles</taxon>
    </lineage>
</organism>
<dbReference type="Proteomes" id="UP001152766">
    <property type="component" value="Unassembled WGS sequence"/>
</dbReference>
<feature type="domain" description="Tyr recombinase" evidence="2">
    <location>
        <begin position="1"/>
        <end position="102"/>
    </location>
</feature>
<dbReference type="Pfam" id="PF00589">
    <property type="entry name" value="Phage_integrase"/>
    <property type="match status" value="1"/>
</dbReference>
<dbReference type="GO" id="GO:0015074">
    <property type="term" value="P:DNA integration"/>
    <property type="evidence" value="ECO:0007669"/>
    <property type="project" value="InterPro"/>
</dbReference>
<dbReference type="Gene3D" id="1.10.443.10">
    <property type="entry name" value="Intergrase catalytic core"/>
    <property type="match status" value="1"/>
</dbReference>
<protein>
    <recommendedName>
        <fullName evidence="2">Tyr recombinase domain-containing protein</fullName>
    </recommendedName>
</protein>
<accession>A0A9X4LFE0</accession>
<gene>
    <name evidence="3" type="ORF">EXJ73_08100</name>
</gene>
<dbReference type="GO" id="GO:0003677">
    <property type="term" value="F:DNA binding"/>
    <property type="evidence" value="ECO:0007669"/>
    <property type="project" value="InterPro"/>
</dbReference>
<name>A0A9X4LFE0_9BURK</name>
<evidence type="ECO:0000313" key="4">
    <source>
        <dbReference type="Proteomes" id="UP001152766"/>
    </source>
</evidence>
<comment type="caution">
    <text evidence="3">The sequence shown here is derived from an EMBL/GenBank/DDBJ whole genome shotgun (WGS) entry which is preliminary data.</text>
</comment>
<dbReference type="InterPro" id="IPR013762">
    <property type="entry name" value="Integrase-like_cat_sf"/>
</dbReference>
<keyword evidence="4" id="KW-1185">Reference proteome</keyword>
<proteinExistence type="predicted"/>
<reference evidence="3" key="1">
    <citation type="submission" date="2019-02" db="EMBL/GenBank/DDBJ databases">
        <title>Draft genome of the type strain Pelomonas aquatica CCUG 52575T.</title>
        <authorList>
            <person name="Gomila M."/>
            <person name="Lalucat J."/>
        </authorList>
    </citation>
    <scope>NUCLEOTIDE SEQUENCE</scope>
    <source>
        <strain evidence="3">CCUG 52575</strain>
    </source>
</reference>
<keyword evidence="1" id="KW-0233">DNA recombination</keyword>
<dbReference type="AlphaFoldDB" id="A0A9X4LFE0"/>
<dbReference type="InterPro" id="IPR002104">
    <property type="entry name" value="Integrase_catalytic"/>
</dbReference>